<sequence>MQQFCVRWNSYQSNLQNVFPKLLNNEHFVDVTLACEAQMIKCHKVVLSACSTYFEQLLVQNPCQHPIIFMKDMKHWEVQALVDFMYKGEVNVSQEEIPTLLKAAEALQIRGLCGADRQQDSNAVSLPPETTLSDSGGRESPPAKRRKYPEQQQDRERTERREKQQSSAPTPKQTNTSSGPSVTSTPTSSSNDLSAAPGVSGSIAASVTSAPFRDNECNNSAKETHSEDVSDRSNIKREHVDQDDSYFDNDGDYESFDIQDDSNSMNPDISMPTSPLDQAGPSGVPGMQDTKPTAAWQHLEYLLGSTARRGRPKRDDPSLKAAAHLVMDRSYTLRQAALQFQIPPTTLRNYMKRSGMLRLPLKRGRPISSASSYHFYSEPFRMPGNFMNPAYPRANAPQYPMHQQQQYPQQYQHQQSQHHQPQIQQHQQQQQHAPQHHHIQQSAHIQQQQQYQHHNPQAQPQPSQHISQQSHSVAQQQQFGFNNDFGSGFGDFGSEYCDIQELRTPKLETSRTPPVEIDLDSEPDQEAVRSLGTVDKSQGRTLPSTEVERGNEDQDEEVDDEEEEEEEEEEEDGGVSGVAGSVKPGNESVTGTTAQGDDESDSESDSEESEADEERT</sequence>
<dbReference type="Pfam" id="PF00651">
    <property type="entry name" value="BTB"/>
    <property type="match status" value="1"/>
</dbReference>
<organism evidence="5 6">
    <name type="scientific">Megalurothrips usitatus</name>
    <name type="common">bean blossom thrips</name>
    <dbReference type="NCBI Taxonomy" id="439358"/>
    <lineage>
        <taxon>Eukaryota</taxon>
        <taxon>Metazoa</taxon>
        <taxon>Ecdysozoa</taxon>
        <taxon>Arthropoda</taxon>
        <taxon>Hexapoda</taxon>
        <taxon>Insecta</taxon>
        <taxon>Pterygota</taxon>
        <taxon>Neoptera</taxon>
        <taxon>Paraneoptera</taxon>
        <taxon>Thysanoptera</taxon>
        <taxon>Terebrantia</taxon>
        <taxon>Thripoidea</taxon>
        <taxon>Thripidae</taxon>
        <taxon>Megalurothrips</taxon>
    </lineage>
</organism>
<feature type="compositionally biased region" description="Polar residues" evidence="3">
    <location>
        <begin position="535"/>
        <end position="544"/>
    </location>
</feature>
<feature type="compositionally biased region" description="Polar residues" evidence="3">
    <location>
        <begin position="261"/>
        <end position="276"/>
    </location>
</feature>
<evidence type="ECO:0000313" key="6">
    <source>
        <dbReference type="Proteomes" id="UP001075354"/>
    </source>
</evidence>
<dbReference type="InterPro" id="IPR011333">
    <property type="entry name" value="SKP1/BTB/POZ_sf"/>
</dbReference>
<keyword evidence="6" id="KW-1185">Reference proteome</keyword>
<evidence type="ECO:0000256" key="1">
    <source>
        <dbReference type="ARBA" id="ARBA00004123"/>
    </source>
</evidence>
<dbReference type="Gene3D" id="3.30.710.10">
    <property type="entry name" value="Potassium Channel Kv1.1, Chain A"/>
    <property type="match status" value="1"/>
</dbReference>
<dbReference type="GO" id="GO:0005634">
    <property type="term" value="C:nucleus"/>
    <property type="evidence" value="ECO:0007669"/>
    <property type="project" value="UniProtKB-SubCell"/>
</dbReference>
<dbReference type="InterPro" id="IPR000210">
    <property type="entry name" value="BTB/POZ_dom"/>
</dbReference>
<feature type="region of interest" description="Disordered" evidence="3">
    <location>
        <begin position="387"/>
        <end position="475"/>
    </location>
</feature>
<name>A0AAV7X8G1_9NEOP</name>
<evidence type="ECO:0000259" key="4">
    <source>
        <dbReference type="PROSITE" id="PS50097"/>
    </source>
</evidence>
<dbReference type="EMBL" id="JAPTSV010000014">
    <property type="protein sequence ID" value="KAJ1520997.1"/>
    <property type="molecule type" value="Genomic_DNA"/>
</dbReference>
<accession>A0AAV7X8G1</accession>
<dbReference type="InterPro" id="IPR009057">
    <property type="entry name" value="Homeodomain-like_sf"/>
</dbReference>
<dbReference type="Proteomes" id="UP001075354">
    <property type="component" value="Chromosome 14"/>
</dbReference>
<reference evidence="5" key="1">
    <citation type="submission" date="2022-12" db="EMBL/GenBank/DDBJ databases">
        <title>Chromosome-level genome assembly of the bean flower thrips Megalurothrips usitatus.</title>
        <authorList>
            <person name="Ma L."/>
            <person name="Liu Q."/>
            <person name="Li H."/>
            <person name="Cai W."/>
        </authorList>
    </citation>
    <scope>NUCLEOTIDE SEQUENCE</scope>
    <source>
        <strain evidence="5">Cailab_2022a</strain>
    </source>
</reference>
<feature type="compositionally biased region" description="Acidic residues" evidence="3">
    <location>
        <begin position="553"/>
        <end position="573"/>
    </location>
</feature>
<evidence type="ECO:0000256" key="3">
    <source>
        <dbReference type="SAM" id="MobiDB-lite"/>
    </source>
</evidence>
<dbReference type="SUPFAM" id="SSF54695">
    <property type="entry name" value="POZ domain"/>
    <property type="match status" value="1"/>
</dbReference>
<evidence type="ECO:0000256" key="2">
    <source>
        <dbReference type="ARBA" id="ARBA00023242"/>
    </source>
</evidence>
<dbReference type="AlphaFoldDB" id="A0AAV7X8G1"/>
<feature type="domain" description="BTB" evidence="4">
    <location>
        <begin position="29"/>
        <end position="94"/>
    </location>
</feature>
<gene>
    <name evidence="5" type="ORF">ONE63_004067</name>
</gene>
<proteinExistence type="predicted"/>
<feature type="compositionally biased region" description="Low complexity" evidence="3">
    <location>
        <begin position="402"/>
        <end position="433"/>
    </location>
</feature>
<dbReference type="PANTHER" id="PTHR23110">
    <property type="entry name" value="BTB DOMAIN TRANSCRIPTION FACTOR"/>
    <property type="match status" value="1"/>
</dbReference>
<dbReference type="PROSITE" id="PS50097">
    <property type="entry name" value="BTB"/>
    <property type="match status" value="1"/>
</dbReference>
<feature type="region of interest" description="Disordered" evidence="3">
    <location>
        <begin position="211"/>
        <end position="287"/>
    </location>
</feature>
<comment type="caution">
    <text evidence="5">The sequence shown here is derived from an EMBL/GenBank/DDBJ whole genome shotgun (WGS) entry which is preliminary data.</text>
</comment>
<feature type="compositionally biased region" description="Polar residues" evidence="3">
    <location>
        <begin position="120"/>
        <end position="134"/>
    </location>
</feature>
<dbReference type="GO" id="GO:0006357">
    <property type="term" value="P:regulation of transcription by RNA polymerase II"/>
    <property type="evidence" value="ECO:0007669"/>
    <property type="project" value="TreeGrafter"/>
</dbReference>
<feature type="region of interest" description="Disordered" evidence="3">
    <location>
        <begin position="118"/>
        <end position="199"/>
    </location>
</feature>
<feature type="region of interest" description="Disordered" evidence="3">
    <location>
        <begin position="504"/>
        <end position="616"/>
    </location>
</feature>
<feature type="compositionally biased region" description="Acidic residues" evidence="3">
    <location>
        <begin position="243"/>
        <end position="260"/>
    </location>
</feature>
<dbReference type="CDD" id="cd18315">
    <property type="entry name" value="BTB_POZ_BAB-like"/>
    <property type="match status" value="1"/>
</dbReference>
<feature type="compositionally biased region" description="Acidic residues" evidence="3">
    <location>
        <begin position="596"/>
        <end position="616"/>
    </location>
</feature>
<dbReference type="SUPFAM" id="SSF46689">
    <property type="entry name" value="Homeodomain-like"/>
    <property type="match status" value="1"/>
</dbReference>
<keyword evidence="2" id="KW-0539">Nucleus</keyword>
<feature type="compositionally biased region" description="Low complexity" evidence="3">
    <location>
        <begin position="174"/>
        <end position="191"/>
    </location>
</feature>
<feature type="compositionally biased region" description="Low complexity" evidence="3">
    <location>
        <begin position="440"/>
        <end position="475"/>
    </location>
</feature>
<comment type="subcellular location">
    <subcellularLocation>
        <location evidence="1">Nucleus</location>
    </subcellularLocation>
</comment>
<protein>
    <recommendedName>
        <fullName evidence="4">BTB domain-containing protein</fullName>
    </recommendedName>
</protein>
<feature type="compositionally biased region" description="Basic and acidic residues" evidence="3">
    <location>
        <begin position="148"/>
        <end position="164"/>
    </location>
</feature>
<dbReference type="SMART" id="SM00225">
    <property type="entry name" value="BTB"/>
    <property type="match status" value="1"/>
</dbReference>
<dbReference type="InterPro" id="IPR051095">
    <property type="entry name" value="Dros_DevTransReg"/>
</dbReference>
<dbReference type="PANTHER" id="PTHR23110:SF108">
    <property type="entry name" value="LD19131P"/>
    <property type="match status" value="1"/>
</dbReference>
<evidence type="ECO:0000313" key="5">
    <source>
        <dbReference type="EMBL" id="KAJ1520997.1"/>
    </source>
</evidence>
<feature type="compositionally biased region" description="Basic and acidic residues" evidence="3">
    <location>
        <begin position="222"/>
        <end position="242"/>
    </location>
</feature>